<accession>A0A7R8Z1E1</accession>
<evidence type="ECO:0000313" key="2">
    <source>
        <dbReference type="EMBL" id="CAD7089716.1"/>
    </source>
</evidence>
<sequence length="616" mass="70376">MLNANFPSDASSTGDDYISYNQQSFSTETPSLEANNFNDLDNYYLDEDEKENEDDAPDEDIESISNGKTAPKSFKNVEGEHIVYGDMDGDIILKGFNTGKWEHDEKESTTASSTASSTTTTTILPSTTVTSSSAKEQTIMDNDDEEGGFPPMKNGSNGYKNWLTNRKRRAHSSFEKYKAYHRNYRRFGHRGHKKAFGRYKKYEHHRSKHKSGMFHHHQHQHHNHFHQATTFNDKPYYQGQVSYYRKDDETIDDPDVGVVVADKSFHLPAKVRSSQHYGQYRRAGGGRNGGIANSYRSEEYPVRSVKWPHLRRIEYQITKDERREQDENDDEGELPPYIRKYNRRNKQLLDLLEGTIPPPTTTTFSAAPIPAMVQYSDFNDDDSERRNNRKHSRASHPEGRTHYHNHKNPKWIMEDLFEEQRANPNNPKIEDDQYPNDSLMPSKSPTSAEAKRISDMDYKNVLKRKDFSDEDEDSIENMSKDEDDEHLKSIQQNELPTRSVISDLRVSEKTLSGDGKSSQKDAVAPPSKTGKPGDNLAANSVASPTETLKISPKANQFIYHRVASSRSVGTGTNIRGVDGGSRKQRLPFVAITDRRLEMSKMQKPTADFQQNHLPLP</sequence>
<dbReference type="AlphaFoldDB" id="A0A7R8Z1E1"/>
<feature type="compositionally biased region" description="Polar residues" evidence="1">
    <location>
        <begin position="435"/>
        <end position="447"/>
    </location>
</feature>
<name>A0A7R8Z1E1_HERIL</name>
<feature type="compositionally biased region" description="Polar residues" evidence="1">
    <location>
        <begin position="1"/>
        <end position="33"/>
    </location>
</feature>
<feature type="compositionally biased region" description="Low complexity" evidence="1">
    <location>
        <begin position="109"/>
        <end position="133"/>
    </location>
</feature>
<reference evidence="2 3" key="1">
    <citation type="submission" date="2020-11" db="EMBL/GenBank/DDBJ databases">
        <authorList>
            <person name="Wallbank WR R."/>
            <person name="Pardo Diaz C."/>
            <person name="Kozak K."/>
            <person name="Martin S."/>
            <person name="Jiggins C."/>
            <person name="Moest M."/>
            <person name="Warren A I."/>
            <person name="Generalovic N T."/>
            <person name="Byers J.R.P. K."/>
            <person name="Montejo-Kovacevich G."/>
            <person name="Yen C E."/>
        </authorList>
    </citation>
    <scope>NUCLEOTIDE SEQUENCE [LARGE SCALE GENOMIC DNA]</scope>
</reference>
<feature type="region of interest" description="Disordered" evidence="1">
    <location>
        <begin position="423"/>
        <end position="547"/>
    </location>
</feature>
<evidence type="ECO:0000313" key="3">
    <source>
        <dbReference type="Proteomes" id="UP000594454"/>
    </source>
</evidence>
<protein>
    <submittedName>
        <fullName evidence="2">Uncharacterized protein</fullName>
    </submittedName>
</protein>
<dbReference type="EMBL" id="LR899013">
    <property type="protein sequence ID" value="CAD7089716.1"/>
    <property type="molecule type" value="Genomic_DNA"/>
</dbReference>
<dbReference type="OrthoDB" id="8055655at2759"/>
<feature type="region of interest" description="Disordered" evidence="1">
    <location>
        <begin position="274"/>
        <end position="294"/>
    </location>
</feature>
<proteinExistence type="predicted"/>
<keyword evidence="3" id="KW-1185">Reference proteome</keyword>
<organism evidence="2 3">
    <name type="scientific">Hermetia illucens</name>
    <name type="common">Black soldier fly</name>
    <dbReference type="NCBI Taxonomy" id="343691"/>
    <lineage>
        <taxon>Eukaryota</taxon>
        <taxon>Metazoa</taxon>
        <taxon>Ecdysozoa</taxon>
        <taxon>Arthropoda</taxon>
        <taxon>Hexapoda</taxon>
        <taxon>Insecta</taxon>
        <taxon>Pterygota</taxon>
        <taxon>Neoptera</taxon>
        <taxon>Endopterygota</taxon>
        <taxon>Diptera</taxon>
        <taxon>Brachycera</taxon>
        <taxon>Stratiomyomorpha</taxon>
        <taxon>Stratiomyidae</taxon>
        <taxon>Hermetiinae</taxon>
        <taxon>Hermetia</taxon>
    </lineage>
</organism>
<feature type="compositionally biased region" description="Polar residues" evidence="1">
    <location>
        <begin position="537"/>
        <end position="547"/>
    </location>
</feature>
<feature type="region of interest" description="Disordered" evidence="1">
    <location>
        <begin position="102"/>
        <end position="161"/>
    </location>
</feature>
<feature type="region of interest" description="Disordered" evidence="1">
    <location>
        <begin position="377"/>
        <end position="409"/>
    </location>
</feature>
<feature type="compositionally biased region" description="Polar residues" evidence="1">
    <location>
        <begin position="489"/>
        <end position="500"/>
    </location>
</feature>
<feature type="compositionally biased region" description="Acidic residues" evidence="1">
    <location>
        <begin position="44"/>
        <end position="62"/>
    </location>
</feature>
<dbReference type="Proteomes" id="UP000594454">
    <property type="component" value="Chromosome 5"/>
</dbReference>
<feature type="region of interest" description="Disordered" evidence="1">
    <location>
        <begin position="1"/>
        <end position="72"/>
    </location>
</feature>
<evidence type="ECO:0000256" key="1">
    <source>
        <dbReference type="SAM" id="MobiDB-lite"/>
    </source>
</evidence>
<gene>
    <name evidence="2" type="ORF">HERILL_LOCUS12249</name>
</gene>
<feature type="compositionally biased region" description="Basic and acidic residues" evidence="1">
    <location>
        <begin position="449"/>
        <end position="467"/>
    </location>
</feature>
<feature type="compositionally biased region" description="Low complexity" evidence="1">
    <location>
        <begin position="34"/>
        <end position="43"/>
    </location>
</feature>
<dbReference type="InParanoid" id="A0A7R8Z1E1"/>